<comment type="caution">
    <text evidence="1">The sequence shown here is derived from an EMBL/GenBank/DDBJ whole genome shotgun (WGS) entry which is preliminary data.</text>
</comment>
<gene>
    <name evidence="1" type="ORF">LNV07_22450</name>
</gene>
<evidence type="ECO:0000313" key="1">
    <source>
        <dbReference type="EMBL" id="MCV2370856.1"/>
    </source>
</evidence>
<dbReference type="PANTHER" id="PTHR43747:SF4">
    <property type="entry name" value="FLAVIN-DEPENDENT TRYPTOPHAN HALOGENASE"/>
    <property type="match status" value="1"/>
</dbReference>
<proteinExistence type="predicted"/>
<dbReference type="PANTHER" id="PTHR43747">
    <property type="entry name" value="FAD-BINDING PROTEIN"/>
    <property type="match status" value="1"/>
</dbReference>
<dbReference type="PIRSF" id="PIRSF011396">
    <property type="entry name" value="Trp_halogenase"/>
    <property type="match status" value="1"/>
</dbReference>
<accession>A0ABT2YLA7</accession>
<organism evidence="1 2">
    <name type="scientific">Roseateles oligotrophus</name>
    <dbReference type="NCBI Taxonomy" id="1769250"/>
    <lineage>
        <taxon>Bacteria</taxon>
        <taxon>Pseudomonadati</taxon>
        <taxon>Pseudomonadota</taxon>
        <taxon>Betaproteobacteria</taxon>
        <taxon>Burkholderiales</taxon>
        <taxon>Sphaerotilaceae</taxon>
        <taxon>Roseateles</taxon>
    </lineage>
</organism>
<dbReference type="RefSeq" id="WP_263573440.1">
    <property type="nucleotide sequence ID" value="NZ_JAJIRN010000011.1"/>
</dbReference>
<keyword evidence="2" id="KW-1185">Reference proteome</keyword>
<dbReference type="Gene3D" id="3.50.50.60">
    <property type="entry name" value="FAD/NAD(P)-binding domain"/>
    <property type="match status" value="1"/>
</dbReference>
<dbReference type="Proteomes" id="UP001209701">
    <property type="component" value="Unassembled WGS sequence"/>
</dbReference>
<sequence length="508" mass="56055">MQQAPDPIRSIVIVGGGSAGWMAAAALAKLLDGSRSIRLIESEQIGTVGVGEATIPQMRLFNSALGLDEAEFVRQTQGTFKLGIEFVNWGALGERYMHAFGNVGQDLGLLPFHQYWLKMRGLGQTDGLGAYSLSEMAARAGRFSPQAAAPGPASAPMPVAYAYHFDAGLYARYLRGFSEALGVRRTEGKIARVEQRAGDGFVSALVMEDGERIEGDLFIDCSGFRGLLIEETLKTGYEDWSHWLPCDRALAVPTENTGLSALPYTRSTAHQSGWQWRIPLQHRTGNGHVFASKFISEDEACAVLLANLDGRPLAEPKPLRFVTGKRRKQWNKNVVAMGLASGFLEPLESTSIYMVQASISRLIQFFPSLAFSPVEIDAYNAQSDEEFARVRDFIILHYCQSSRVDSPFWRYCRELELPPELSAKIALFRASGRLFRSPQDIFTELSWLQVLVGQGLMPDAHHPLADLLTPDEGAYFLANIRAGIQAQVNAMPSHEEFIARHCKAQPKA</sequence>
<dbReference type="InterPro" id="IPR033856">
    <property type="entry name" value="Trp_halogen"/>
</dbReference>
<protein>
    <submittedName>
        <fullName evidence="1">Tryptophan 7-halogenase</fullName>
    </submittedName>
</protein>
<dbReference type="InterPro" id="IPR006905">
    <property type="entry name" value="Flavin_halogenase"/>
</dbReference>
<name>A0ABT2YLA7_9BURK</name>
<dbReference type="EMBL" id="JAJIRN010000011">
    <property type="protein sequence ID" value="MCV2370856.1"/>
    <property type="molecule type" value="Genomic_DNA"/>
</dbReference>
<reference evidence="1 2" key="1">
    <citation type="submission" date="2021-11" db="EMBL/GenBank/DDBJ databases">
        <authorList>
            <person name="Liang Q."/>
            <person name="Mou H."/>
            <person name="Liu Z."/>
        </authorList>
    </citation>
    <scope>NUCLEOTIDE SEQUENCE [LARGE SCALE GENOMIC DNA]</scope>
    <source>
        <strain evidence="1 2">CHU3</strain>
    </source>
</reference>
<dbReference type="Pfam" id="PF04820">
    <property type="entry name" value="Trp_halogenase"/>
    <property type="match status" value="1"/>
</dbReference>
<evidence type="ECO:0000313" key="2">
    <source>
        <dbReference type="Proteomes" id="UP001209701"/>
    </source>
</evidence>
<dbReference type="InterPro" id="IPR050816">
    <property type="entry name" value="Flavin-dep_Halogenase_NPB"/>
</dbReference>
<dbReference type="InterPro" id="IPR036188">
    <property type="entry name" value="FAD/NAD-bd_sf"/>
</dbReference>
<dbReference type="SUPFAM" id="SSF51905">
    <property type="entry name" value="FAD/NAD(P)-binding domain"/>
    <property type="match status" value="1"/>
</dbReference>